<dbReference type="Proteomes" id="UP000001283">
    <property type="component" value="Chromosome"/>
</dbReference>
<proteinExistence type="predicted"/>
<dbReference type="EMBL" id="CP003017">
    <property type="protein sequence ID" value="AEN87670.1"/>
    <property type="molecule type" value="Genomic_DNA"/>
</dbReference>
<reference evidence="1 2" key="1">
    <citation type="journal article" date="2011" name="J. Bacteriol.">
        <title>Complete genome sequence of the industrial strain Bacillus megaterium WSH-002.</title>
        <authorList>
            <person name="Liu L."/>
            <person name="Li Y."/>
            <person name="Zhang J."/>
            <person name="Zou W."/>
            <person name="Zhou Z."/>
            <person name="Liu J."/>
            <person name="Li X."/>
            <person name="Wang L."/>
            <person name="Chen J."/>
        </authorList>
    </citation>
    <scope>NUCLEOTIDE SEQUENCE [LARGE SCALE GENOMIC DNA]</scope>
    <source>
        <strain evidence="1 2">WSH-002</strain>
    </source>
</reference>
<protein>
    <submittedName>
        <fullName evidence="1">Uncharacterized protein</fullName>
    </submittedName>
</protein>
<evidence type="ECO:0000313" key="1">
    <source>
        <dbReference type="EMBL" id="AEN87670.1"/>
    </source>
</evidence>
<organism evidence="1 2">
    <name type="scientific">Priestia megaterium (strain WSH-002)</name>
    <name type="common">Bacillus megaterium</name>
    <dbReference type="NCBI Taxonomy" id="1006007"/>
    <lineage>
        <taxon>Bacteria</taxon>
        <taxon>Bacillati</taxon>
        <taxon>Bacillota</taxon>
        <taxon>Bacilli</taxon>
        <taxon>Bacillales</taxon>
        <taxon>Bacillaceae</taxon>
        <taxon>Priestia</taxon>
    </lineage>
</organism>
<dbReference type="KEGG" id="bmh:BMWSH_0786"/>
<name>A0A8D3WVI0_PRIMW</name>
<dbReference type="AlphaFoldDB" id="A0A8D3WVI0"/>
<gene>
    <name evidence="1" type="ORF">BMWSH_0786</name>
</gene>
<evidence type="ECO:0000313" key="2">
    <source>
        <dbReference type="Proteomes" id="UP000001283"/>
    </source>
</evidence>
<accession>A0A8D3WVI0</accession>
<sequence length="39" mass="4751">MVYFIEIIYLIVMRVLYLKEDLEDALKNLSAYFKCDMDK</sequence>